<gene>
    <name evidence="9" type="ORF">Trco_002019</name>
</gene>
<dbReference type="InterPro" id="IPR049326">
    <property type="entry name" value="Rhodopsin_dom_fungi"/>
</dbReference>
<evidence type="ECO:0000256" key="6">
    <source>
        <dbReference type="SAM" id="MobiDB-lite"/>
    </source>
</evidence>
<dbReference type="OrthoDB" id="444631at2759"/>
<feature type="transmembrane region" description="Helical" evidence="7">
    <location>
        <begin position="118"/>
        <end position="142"/>
    </location>
</feature>
<dbReference type="Pfam" id="PF20684">
    <property type="entry name" value="Fung_rhodopsin"/>
    <property type="match status" value="1"/>
</dbReference>
<feature type="domain" description="Rhodopsin" evidence="8">
    <location>
        <begin position="35"/>
        <end position="293"/>
    </location>
</feature>
<evidence type="ECO:0000256" key="1">
    <source>
        <dbReference type="ARBA" id="ARBA00004141"/>
    </source>
</evidence>
<keyword evidence="10" id="KW-1185">Reference proteome</keyword>
<evidence type="ECO:0000313" key="9">
    <source>
        <dbReference type="EMBL" id="KAH6608673.1"/>
    </source>
</evidence>
<comment type="similarity">
    <text evidence="5">Belongs to the SAT4 family.</text>
</comment>
<dbReference type="PANTHER" id="PTHR33048:SF55">
    <property type="entry name" value="INTEGRAL MEMBRANE PROTEIN"/>
    <property type="match status" value="1"/>
</dbReference>
<feature type="region of interest" description="Disordered" evidence="6">
    <location>
        <begin position="326"/>
        <end position="384"/>
    </location>
</feature>
<feature type="transmembrane region" description="Helical" evidence="7">
    <location>
        <begin position="20"/>
        <end position="39"/>
    </location>
</feature>
<protein>
    <recommendedName>
        <fullName evidence="8">Rhodopsin domain-containing protein</fullName>
    </recommendedName>
</protein>
<evidence type="ECO:0000313" key="10">
    <source>
        <dbReference type="Proteomes" id="UP000827724"/>
    </source>
</evidence>
<feature type="transmembrane region" description="Helical" evidence="7">
    <location>
        <begin position="51"/>
        <end position="76"/>
    </location>
</feature>
<name>A0A9P8QSY0_9HYPO</name>
<evidence type="ECO:0000256" key="2">
    <source>
        <dbReference type="ARBA" id="ARBA00022692"/>
    </source>
</evidence>
<organism evidence="9 10">
    <name type="scientific">Trichoderma cornu-damae</name>
    <dbReference type="NCBI Taxonomy" id="654480"/>
    <lineage>
        <taxon>Eukaryota</taxon>
        <taxon>Fungi</taxon>
        <taxon>Dikarya</taxon>
        <taxon>Ascomycota</taxon>
        <taxon>Pezizomycotina</taxon>
        <taxon>Sordariomycetes</taxon>
        <taxon>Hypocreomycetidae</taxon>
        <taxon>Hypocreales</taxon>
        <taxon>Hypocreaceae</taxon>
        <taxon>Trichoderma</taxon>
    </lineage>
</organism>
<keyword evidence="4 7" id="KW-0472">Membrane</keyword>
<feature type="transmembrane region" description="Helical" evidence="7">
    <location>
        <begin position="154"/>
        <end position="174"/>
    </location>
</feature>
<comment type="caution">
    <text evidence="9">The sequence shown here is derived from an EMBL/GenBank/DDBJ whole genome shotgun (WGS) entry which is preliminary data.</text>
</comment>
<feature type="transmembrane region" description="Helical" evidence="7">
    <location>
        <begin position="202"/>
        <end position="221"/>
    </location>
</feature>
<reference evidence="9" key="1">
    <citation type="submission" date="2021-08" db="EMBL/GenBank/DDBJ databases">
        <title>Chromosome-Level Trichoderma cornu-damae using Hi-C Data.</title>
        <authorList>
            <person name="Kim C.S."/>
        </authorList>
    </citation>
    <scope>NUCLEOTIDE SEQUENCE</scope>
    <source>
        <strain evidence="9">KA19-0412C</strain>
    </source>
</reference>
<comment type="subcellular location">
    <subcellularLocation>
        <location evidence="1">Membrane</location>
        <topology evidence="1">Multi-pass membrane protein</topology>
    </subcellularLocation>
</comment>
<feature type="transmembrane region" description="Helical" evidence="7">
    <location>
        <begin position="233"/>
        <end position="252"/>
    </location>
</feature>
<dbReference type="GO" id="GO:0016020">
    <property type="term" value="C:membrane"/>
    <property type="evidence" value="ECO:0007669"/>
    <property type="project" value="UniProtKB-SubCell"/>
</dbReference>
<dbReference type="InterPro" id="IPR052337">
    <property type="entry name" value="SAT4-like"/>
</dbReference>
<dbReference type="AlphaFoldDB" id="A0A9P8QSY0"/>
<proteinExistence type="inferred from homology"/>
<evidence type="ECO:0000259" key="8">
    <source>
        <dbReference type="Pfam" id="PF20684"/>
    </source>
</evidence>
<sequence>MAGFLSPNEAAESHVDLVRIPSVVFFVVTPIFVMIRFWNRISRRSGLGSDDYIILVSFICTILVQIFMLTACRYGFGKHIASLSMNDRLEALKVRPRPPLLGWFDELVVAHAGLGKQWFYIAQVFYKLTINLTKMSIVLLYLRIFVQKWFRISCYILLGIVTAYTIASTATSIFQCSPIKGAWDKSVHPKCISLTQNWYANAGYSIATDVLILLLPMQPIWTSKLPVNQKRALMFVFALGGFVTVTSILRATTLNFSTTSPDTTFDITSTLWTIIEENVAIICACLPMCRIVLAIIFPKMFGGGTTKGSTGASGMVSESHSKYGYARATSPTRSQNWKPYAGPGGDGVNRSTAAHQSDDTSEEFILASVQRHGSADDQDGAIRKTTKYEISYEGGPYKN</sequence>
<evidence type="ECO:0000256" key="7">
    <source>
        <dbReference type="SAM" id="Phobius"/>
    </source>
</evidence>
<dbReference type="Proteomes" id="UP000827724">
    <property type="component" value="Unassembled WGS sequence"/>
</dbReference>
<keyword evidence="3 7" id="KW-1133">Transmembrane helix</keyword>
<evidence type="ECO:0000256" key="4">
    <source>
        <dbReference type="ARBA" id="ARBA00023136"/>
    </source>
</evidence>
<evidence type="ECO:0000256" key="3">
    <source>
        <dbReference type="ARBA" id="ARBA00022989"/>
    </source>
</evidence>
<accession>A0A9P8QSY0</accession>
<feature type="transmembrane region" description="Helical" evidence="7">
    <location>
        <begin position="279"/>
        <end position="297"/>
    </location>
</feature>
<dbReference type="PANTHER" id="PTHR33048">
    <property type="entry name" value="PTH11-LIKE INTEGRAL MEMBRANE PROTEIN (AFU_ORTHOLOGUE AFUA_5G11245)"/>
    <property type="match status" value="1"/>
</dbReference>
<dbReference type="EMBL" id="JAIWOZ010000002">
    <property type="protein sequence ID" value="KAH6608673.1"/>
    <property type="molecule type" value="Genomic_DNA"/>
</dbReference>
<evidence type="ECO:0000256" key="5">
    <source>
        <dbReference type="ARBA" id="ARBA00038359"/>
    </source>
</evidence>
<keyword evidence="2 7" id="KW-0812">Transmembrane</keyword>